<accession>A0A2P6Q780</accession>
<dbReference type="InterPro" id="IPR001810">
    <property type="entry name" value="F-box_dom"/>
</dbReference>
<gene>
    <name evidence="3" type="ORF">RchiOBHm_Chr5g0020191</name>
</gene>
<dbReference type="AlphaFoldDB" id="A0A2P6Q780"/>
<dbReference type="SUPFAM" id="SSF81383">
    <property type="entry name" value="F-box domain"/>
    <property type="match status" value="1"/>
</dbReference>
<dbReference type="OMA" id="PTICFEN"/>
<evidence type="ECO:0000259" key="1">
    <source>
        <dbReference type="Pfam" id="PF03478"/>
    </source>
</evidence>
<dbReference type="Pfam" id="PF12937">
    <property type="entry name" value="F-box-like"/>
    <property type="match status" value="1"/>
</dbReference>
<sequence>MITKKPKTRTVEEAISTLEGSGWAWLPRDILDLILERLIQIKDYIRFGVVCKHWRSIALHQNMQSRLESCHKLPPLMIFINQYDNGTSVALHSGTQDKTSRFKLKLNGFPIYDLTKDCGSSHGWLAYADATLEVTLLNPFTGCTITLPPVRTTHGHYIKKVVLSADPSLCPDDFEALVMYMHYSCTKLIKLAHFKSGQDAWTRIDHRRMELSYAMYYRGKFLIWNDHCEICSVDDSSKGTKVLLDYRWVLLAYRSLYVQDSRIYLVESSKGDLLLIMKGPSSEDLHINVFKLLSDLNNEFKCLKIESIGYDALFLDRNQSICVSALEFPECHPNSIYFVNGTFNLENQKMHWRYLSIPTLSAIWSSPTICFENRLYQQQMRVL</sequence>
<evidence type="ECO:0000313" key="4">
    <source>
        <dbReference type="Proteomes" id="UP000238479"/>
    </source>
</evidence>
<dbReference type="Gramene" id="PRQ30030">
    <property type="protein sequence ID" value="PRQ30030"/>
    <property type="gene ID" value="RchiOBHm_Chr5g0020191"/>
</dbReference>
<evidence type="ECO:0000259" key="2">
    <source>
        <dbReference type="Pfam" id="PF12937"/>
    </source>
</evidence>
<dbReference type="InterPro" id="IPR005174">
    <property type="entry name" value="KIB1-4_b-propeller"/>
</dbReference>
<dbReference type="InterPro" id="IPR050942">
    <property type="entry name" value="F-box_BR-signaling"/>
</dbReference>
<dbReference type="Pfam" id="PF03478">
    <property type="entry name" value="Beta-prop_KIB1-4"/>
    <property type="match status" value="1"/>
</dbReference>
<feature type="domain" description="KIB1-4 beta-propeller" evidence="1">
    <location>
        <begin position="97"/>
        <end position="340"/>
    </location>
</feature>
<organism evidence="3 4">
    <name type="scientific">Rosa chinensis</name>
    <name type="common">China rose</name>
    <dbReference type="NCBI Taxonomy" id="74649"/>
    <lineage>
        <taxon>Eukaryota</taxon>
        <taxon>Viridiplantae</taxon>
        <taxon>Streptophyta</taxon>
        <taxon>Embryophyta</taxon>
        <taxon>Tracheophyta</taxon>
        <taxon>Spermatophyta</taxon>
        <taxon>Magnoliopsida</taxon>
        <taxon>eudicotyledons</taxon>
        <taxon>Gunneridae</taxon>
        <taxon>Pentapetalae</taxon>
        <taxon>rosids</taxon>
        <taxon>fabids</taxon>
        <taxon>Rosales</taxon>
        <taxon>Rosaceae</taxon>
        <taxon>Rosoideae</taxon>
        <taxon>Rosoideae incertae sedis</taxon>
        <taxon>Rosa</taxon>
    </lineage>
</organism>
<comment type="caution">
    <text evidence="3">The sequence shown here is derived from an EMBL/GenBank/DDBJ whole genome shotgun (WGS) entry which is preliminary data.</text>
</comment>
<keyword evidence="4" id="KW-1185">Reference proteome</keyword>
<feature type="domain" description="F-box" evidence="2">
    <location>
        <begin position="26"/>
        <end position="60"/>
    </location>
</feature>
<reference evidence="3 4" key="1">
    <citation type="journal article" date="2018" name="Nat. Genet.">
        <title>The Rosa genome provides new insights in the design of modern roses.</title>
        <authorList>
            <person name="Bendahmane M."/>
        </authorList>
    </citation>
    <scope>NUCLEOTIDE SEQUENCE [LARGE SCALE GENOMIC DNA]</scope>
    <source>
        <strain evidence="4">cv. Old Blush</strain>
    </source>
</reference>
<dbReference type="Proteomes" id="UP000238479">
    <property type="component" value="Chromosome 5"/>
</dbReference>
<dbReference type="Gene3D" id="1.20.1280.50">
    <property type="match status" value="1"/>
</dbReference>
<name>A0A2P6Q780_ROSCH</name>
<dbReference type="EMBL" id="PDCK01000043">
    <property type="protein sequence ID" value="PRQ30030.1"/>
    <property type="molecule type" value="Genomic_DNA"/>
</dbReference>
<protein>
    <submittedName>
        <fullName evidence="3">Putative F-box domain-containing protein</fullName>
    </submittedName>
</protein>
<dbReference type="PANTHER" id="PTHR44259:SF93">
    <property type="entry name" value="PROTEIN, PUTATIVE (DUF295)-RELATED"/>
    <property type="match status" value="1"/>
</dbReference>
<evidence type="ECO:0000313" key="3">
    <source>
        <dbReference type="EMBL" id="PRQ30030.1"/>
    </source>
</evidence>
<dbReference type="PANTHER" id="PTHR44259">
    <property type="entry name" value="OS07G0183000 PROTEIN-RELATED"/>
    <property type="match status" value="1"/>
</dbReference>
<dbReference type="STRING" id="74649.A0A2P6Q780"/>
<dbReference type="InterPro" id="IPR036047">
    <property type="entry name" value="F-box-like_dom_sf"/>
</dbReference>
<proteinExistence type="predicted"/>